<dbReference type="EMBL" id="JACVVK020000205">
    <property type="protein sequence ID" value="KAK7484712.1"/>
    <property type="molecule type" value="Genomic_DNA"/>
</dbReference>
<gene>
    <name evidence="2" type="ORF">BaRGS_00023997</name>
</gene>
<evidence type="ECO:0000313" key="2">
    <source>
        <dbReference type="EMBL" id="KAK7484712.1"/>
    </source>
</evidence>
<evidence type="ECO:0000313" key="3">
    <source>
        <dbReference type="Proteomes" id="UP001519460"/>
    </source>
</evidence>
<dbReference type="Proteomes" id="UP001519460">
    <property type="component" value="Unassembled WGS sequence"/>
</dbReference>
<protein>
    <submittedName>
        <fullName evidence="2">Uncharacterized protein</fullName>
    </submittedName>
</protein>
<accession>A0ABD0KCE1</accession>
<feature type="compositionally biased region" description="Basic and acidic residues" evidence="1">
    <location>
        <begin position="59"/>
        <end position="69"/>
    </location>
</feature>
<proteinExistence type="predicted"/>
<name>A0ABD0KCE1_9CAEN</name>
<sequence>MPVHRPIFVARSCTSRVFIQPEAQKSITNLIIGQCNAAAHVLRDSGITMKSSGSSFLDKSPDERPDGKSKAKAVFSY</sequence>
<keyword evidence="3" id="KW-1185">Reference proteome</keyword>
<feature type="region of interest" description="Disordered" evidence="1">
    <location>
        <begin position="51"/>
        <end position="77"/>
    </location>
</feature>
<reference evidence="2 3" key="1">
    <citation type="journal article" date="2023" name="Sci. Data">
        <title>Genome assembly of the Korean intertidal mud-creeper Batillaria attramentaria.</title>
        <authorList>
            <person name="Patra A.K."/>
            <person name="Ho P.T."/>
            <person name="Jun S."/>
            <person name="Lee S.J."/>
            <person name="Kim Y."/>
            <person name="Won Y.J."/>
        </authorList>
    </citation>
    <scope>NUCLEOTIDE SEQUENCE [LARGE SCALE GENOMIC DNA]</scope>
    <source>
        <strain evidence="2">Wonlab-2016</strain>
    </source>
</reference>
<comment type="caution">
    <text evidence="2">The sequence shown here is derived from an EMBL/GenBank/DDBJ whole genome shotgun (WGS) entry which is preliminary data.</text>
</comment>
<organism evidence="2 3">
    <name type="scientific">Batillaria attramentaria</name>
    <dbReference type="NCBI Taxonomy" id="370345"/>
    <lineage>
        <taxon>Eukaryota</taxon>
        <taxon>Metazoa</taxon>
        <taxon>Spiralia</taxon>
        <taxon>Lophotrochozoa</taxon>
        <taxon>Mollusca</taxon>
        <taxon>Gastropoda</taxon>
        <taxon>Caenogastropoda</taxon>
        <taxon>Sorbeoconcha</taxon>
        <taxon>Cerithioidea</taxon>
        <taxon>Batillariidae</taxon>
        <taxon>Batillaria</taxon>
    </lineage>
</organism>
<evidence type="ECO:0000256" key="1">
    <source>
        <dbReference type="SAM" id="MobiDB-lite"/>
    </source>
</evidence>
<dbReference type="AlphaFoldDB" id="A0ABD0KCE1"/>